<gene>
    <name evidence="2" type="ORF">HINF_LOCUS26964</name>
    <name evidence="1" type="ORF">HINF_LOCUS31712</name>
</gene>
<reference evidence="1" key="1">
    <citation type="submission" date="2023-06" db="EMBL/GenBank/DDBJ databases">
        <authorList>
            <person name="Kurt Z."/>
        </authorList>
    </citation>
    <scope>NUCLEOTIDE SEQUENCE</scope>
</reference>
<organism evidence="1">
    <name type="scientific">Hexamita inflata</name>
    <dbReference type="NCBI Taxonomy" id="28002"/>
    <lineage>
        <taxon>Eukaryota</taxon>
        <taxon>Metamonada</taxon>
        <taxon>Diplomonadida</taxon>
        <taxon>Hexamitidae</taxon>
        <taxon>Hexamitinae</taxon>
        <taxon>Hexamita</taxon>
    </lineage>
</organism>
<evidence type="ECO:0000313" key="2">
    <source>
        <dbReference type="EMBL" id="CAL6019473.1"/>
    </source>
</evidence>
<evidence type="ECO:0000313" key="3">
    <source>
        <dbReference type="Proteomes" id="UP001642409"/>
    </source>
</evidence>
<dbReference type="AlphaFoldDB" id="A0AA86UAU9"/>
<evidence type="ECO:0000313" key="1">
    <source>
        <dbReference type="EMBL" id="CAI9944067.1"/>
    </source>
</evidence>
<name>A0AA86UAU9_9EUKA</name>
<comment type="caution">
    <text evidence="1">The sequence shown here is derived from an EMBL/GenBank/DDBJ whole genome shotgun (WGS) entry which is preliminary data.</text>
</comment>
<dbReference type="Proteomes" id="UP001642409">
    <property type="component" value="Unassembled WGS sequence"/>
</dbReference>
<sequence>MYSQVNTDSTINDISFILTLERSTPLKGLQISTNALKQKAIPSNLMIVHCLRDRYRMEHLSFAYKYPNVVFHSQSVRPQPEIQKSGPQPWWSGKKVISAQNIVSRPHANKQVPEIPIIDGFQNFIDQFNAKIDPIILPVPKVNKNMRTLINTIKNEPIPLSNAQIISRALKGCTGAILHDLLTKMEAGEDFKAEKVELVQSWKKETGELALSYQESEFKETLEQISKKIPCNERACFMSIILNKIQ</sequence>
<accession>A0AA86UAU9</accession>
<protein>
    <submittedName>
        <fullName evidence="2">Hypothetical_protein</fullName>
    </submittedName>
</protein>
<proteinExistence type="predicted"/>
<reference evidence="2 3" key="2">
    <citation type="submission" date="2024-07" db="EMBL/GenBank/DDBJ databases">
        <authorList>
            <person name="Akdeniz Z."/>
        </authorList>
    </citation>
    <scope>NUCLEOTIDE SEQUENCE [LARGE SCALE GENOMIC DNA]</scope>
</reference>
<dbReference type="EMBL" id="CATOUU010000721">
    <property type="protein sequence ID" value="CAI9944067.1"/>
    <property type="molecule type" value="Genomic_DNA"/>
</dbReference>
<dbReference type="EMBL" id="CAXDID020000083">
    <property type="protein sequence ID" value="CAL6019473.1"/>
    <property type="molecule type" value="Genomic_DNA"/>
</dbReference>
<keyword evidence="3" id="KW-1185">Reference proteome</keyword>